<dbReference type="AlphaFoldDB" id="A0AAN5I8I8"/>
<accession>A0AAN5I8I8</accession>
<dbReference type="EMBL" id="BTRK01000006">
    <property type="protein sequence ID" value="GMR56563.1"/>
    <property type="molecule type" value="Genomic_DNA"/>
</dbReference>
<protein>
    <submittedName>
        <fullName evidence="1">Uncharacterized protein</fullName>
    </submittedName>
</protein>
<evidence type="ECO:0000313" key="2">
    <source>
        <dbReference type="Proteomes" id="UP001328107"/>
    </source>
</evidence>
<gene>
    <name evidence="1" type="ORF">PMAYCL1PPCAC_26758</name>
</gene>
<reference evidence="2" key="1">
    <citation type="submission" date="2022-10" db="EMBL/GenBank/DDBJ databases">
        <title>Genome assembly of Pristionchus species.</title>
        <authorList>
            <person name="Yoshida K."/>
            <person name="Sommer R.J."/>
        </authorList>
    </citation>
    <scope>NUCLEOTIDE SEQUENCE [LARGE SCALE GENOMIC DNA]</scope>
    <source>
        <strain evidence="2">RS5460</strain>
    </source>
</reference>
<proteinExistence type="predicted"/>
<comment type="caution">
    <text evidence="1">The sequence shown here is derived from an EMBL/GenBank/DDBJ whole genome shotgun (WGS) entry which is preliminary data.</text>
</comment>
<evidence type="ECO:0000313" key="1">
    <source>
        <dbReference type="EMBL" id="GMR56563.1"/>
    </source>
</evidence>
<keyword evidence="2" id="KW-1185">Reference proteome</keyword>
<sequence length="92" mass="10568">LKCAPPYHLLYAESSGPLRFLDDAPKCYGNKIYRRTNAYYEEKGVITLSSVICRQLTPCDNLRDDSCDETRKCVKPDMQPEGNFVCKKMLNK</sequence>
<feature type="non-terminal residue" evidence="1">
    <location>
        <position position="1"/>
    </location>
</feature>
<organism evidence="1 2">
    <name type="scientific">Pristionchus mayeri</name>
    <dbReference type="NCBI Taxonomy" id="1317129"/>
    <lineage>
        <taxon>Eukaryota</taxon>
        <taxon>Metazoa</taxon>
        <taxon>Ecdysozoa</taxon>
        <taxon>Nematoda</taxon>
        <taxon>Chromadorea</taxon>
        <taxon>Rhabditida</taxon>
        <taxon>Rhabditina</taxon>
        <taxon>Diplogasteromorpha</taxon>
        <taxon>Diplogasteroidea</taxon>
        <taxon>Neodiplogasteridae</taxon>
        <taxon>Pristionchus</taxon>
    </lineage>
</organism>
<name>A0AAN5I8I8_9BILA</name>
<feature type="non-terminal residue" evidence="1">
    <location>
        <position position="92"/>
    </location>
</feature>
<dbReference type="Proteomes" id="UP001328107">
    <property type="component" value="Unassembled WGS sequence"/>
</dbReference>